<protein>
    <recommendedName>
        <fullName evidence="3">Solute-binding protein family 3/N-terminal domain-containing protein</fullName>
    </recommendedName>
</protein>
<dbReference type="RefSeq" id="WP_309482356.1">
    <property type="nucleotide sequence ID" value="NZ_CP133720.1"/>
</dbReference>
<name>A0ABY9RJN8_9BURK</name>
<evidence type="ECO:0000313" key="2">
    <source>
        <dbReference type="Proteomes" id="UP001181355"/>
    </source>
</evidence>
<gene>
    <name evidence="1" type="ORF">RF679_00955</name>
</gene>
<dbReference type="Gene3D" id="3.40.190.10">
    <property type="entry name" value="Periplasmic binding protein-like II"/>
    <property type="match status" value="2"/>
</dbReference>
<keyword evidence="2" id="KW-1185">Reference proteome</keyword>
<reference evidence="1" key="1">
    <citation type="submission" date="2023-09" db="EMBL/GenBank/DDBJ databases">
        <title>Undibacterium sp. 20NA77.5 isolated from freshwater.</title>
        <authorList>
            <person name="Le V."/>
            <person name="Ko S.-R."/>
            <person name="Ahn C.-Y."/>
            <person name="Oh H.-M."/>
        </authorList>
    </citation>
    <scope>NUCLEOTIDE SEQUENCE</scope>
    <source>
        <strain evidence="1">20NA77.5</strain>
    </source>
</reference>
<dbReference type="SUPFAM" id="SSF53850">
    <property type="entry name" value="Periplasmic binding protein-like II"/>
    <property type="match status" value="1"/>
</dbReference>
<dbReference type="EMBL" id="CP133720">
    <property type="protein sequence ID" value="WMW80865.1"/>
    <property type="molecule type" value="Genomic_DNA"/>
</dbReference>
<accession>A0ABY9RJN8</accession>
<evidence type="ECO:0000313" key="1">
    <source>
        <dbReference type="EMBL" id="WMW80865.1"/>
    </source>
</evidence>
<proteinExistence type="predicted"/>
<evidence type="ECO:0008006" key="3">
    <source>
        <dbReference type="Google" id="ProtNLM"/>
    </source>
</evidence>
<organism evidence="1 2">
    <name type="scientific">Undibacterium cyanobacteriorum</name>
    <dbReference type="NCBI Taxonomy" id="3073561"/>
    <lineage>
        <taxon>Bacteria</taxon>
        <taxon>Pseudomonadati</taxon>
        <taxon>Pseudomonadota</taxon>
        <taxon>Betaproteobacteria</taxon>
        <taxon>Burkholderiales</taxon>
        <taxon>Oxalobacteraceae</taxon>
        <taxon>Undibacterium</taxon>
    </lineage>
</organism>
<dbReference type="Proteomes" id="UP001181355">
    <property type="component" value="Chromosome"/>
</dbReference>
<sequence>MDTQRKIDPLRRTTLKVLGITSLAPLQVHAIDEGFILHARSLYDPLTIFLADLLKRAYAKLDVAANVKPLEVGRAMQKRTFPGMPKTAKKYAFAGITWSYSKTPNIPDLVRLEAAIFVDEVAILVRKKSLGERQTQALGNLKICADKQLSDSELFIDSTRTVKIHSFRSIRSSFVQLKNGECDAVIASKVSIECELKRFAARAQLDPKDFVELPNVSWKLPVYHFLFSESAEFLPSLQTVIADESWSVMQRQAIEQFKTSLPAIAGSADSLATTPEDFYPLLTMRPLPYSMAITHQGAIDAGWLSNEYTTLIVLLEGGWSWNKPGFQTTYQELLKELSDLQNQSWDQYTYPALHEVYSKPLSQRKTMFSGNVEYAYVWELARHINLQDFYEVLSFYESTLGQKFLKFLDFLVRSLQQLRIAKSKQELGFPSSPEVSQKTDWNGSQHEFERLSFEIVAGHKDYAYYLNYAHLVPGLLEKFTSLMTDSEKASALTFLQSKAARGEIEAYGKSFWAPIGQALVDAERKSGLSEKIKGLKSKWAYRK</sequence>